<comment type="caution">
    <text evidence="2">The sequence shown here is derived from an EMBL/GenBank/DDBJ whole genome shotgun (WGS) entry which is preliminary data.</text>
</comment>
<organism evidence="2 3">
    <name type="scientific">Ilex paraguariensis</name>
    <name type="common">yerba mate</name>
    <dbReference type="NCBI Taxonomy" id="185542"/>
    <lineage>
        <taxon>Eukaryota</taxon>
        <taxon>Viridiplantae</taxon>
        <taxon>Streptophyta</taxon>
        <taxon>Embryophyta</taxon>
        <taxon>Tracheophyta</taxon>
        <taxon>Spermatophyta</taxon>
        <taxon>Magnoliopsida</taxon>
        <taxon>eudicotyledons</taxon>
        <taxon>Gunneridae</taxon>
        <taxon>Pentapetalae</taxon>
        <taxon>asterids</taxon>
        <taxon>campanulids</taxon>
        <taxon>Aquifoliales</taxon>
        <taxon>Aquifoliaceae</taxon>
        <taxon>Ilex</taxon>
    </lineage>
</organism>
<accession>A0ABC8SLF2</accession>
<feature type="compositionally biased region" description="Basic and acidic residues" evidence="1">
    <location>
        <begin position="291"/>
        <end position="307"/>
    </location>
</feature>
<feature type="compositionally biased region" description="Polar residues" evidence="1">
    <location>
        <begin position="60"/>
        <end position="78"/>
    </location>
</feature>
<feature type="compositionally biased region" description="Polar residues" evidence="1">
    <location>
        <begin position="308"/>
        <end position="325"/>
    </location>
</feature>
<dbReference type="AlphaFoldDB" id="A0ABC8SLF2"/>
<keyword evidence="3" id="KW-1185">Reference proteome</keyword>
<gene>
    <name evidence="2" type="ORF">ILEXP_LOCUS26592</name>
</gene>
<feature type="region of interest" description="Disordered" evidence="1">
    <location>
        <begin position="275"/>
        <end position="325"/>
    </location>
</feature>
<evidence type="ECO:0000313" key="2">
    <source>
        <dbReference type="EMBL" id="CAK9158013.1"/>
    </source>
</evidence>
<dbReference type="PANTHER" id="PTHR12124">
    <property type="entry name" value="POLYMYOSITIS/SCLERODERMA AUTOANTIGEN-RELATED"/>
    <property type="match status" value="1"/>
</dbReference>
<feature type="region of interest" description="Disordered" evidence="1">
    <location>
        <begin position="36"/>
        <end position="78"/>
    </location>
</feature>
<dbReference type="InterPro" id="IPR045092">
    <property type="entry name" value="Rrp6-like"/>
</dbReference>
<sequence length="502" mass="55677">MCFTEVVMKYFGGREISQEDLERALLVGMSPHERRRLEKKRGLSFKHSTSIIPDKDPEKNNGSGTTSTLQNTSNGDNANGLFTSNGVTCTKEDCSDLLLVANVDVSNRTSSDFGLNEEAYAAVSMDMNSNTLDSDLNSENRNLSNGALDFVHPSSNTTFSTKRDSKLSLLGHGPHGKQVVDHLLKECGEEGIRQFCQRWRQVFVEAIHPRFLPAGWDIMHSGRREFGEFSVYNPAKKAADAKDVVMKYFGGREISQEDLERALLVGMSPHERRRLEKKRGLSFKHSTSIIPDKDPEKNNDKDPEKNNGRGTTSTLQNTSNGDNANGLFTSNGVTCTKEDCSDLLLVANVDVSNRTSSDFGLNEEAYAADSMDMNSNTLDSDLNSENRNLSNGALDFVHPSSNTTFSTKRDSKLSLLGHGPHGKQLSLLGHGPHGKQVVDHLLKECGEEGIRQFCQRWRQVFVEAIHPRFLPAGWDIMHSGRREFGEFSVYNPAKKAADAKDV</sequence>
<proteinExistence type="predicted"/>
<name>A0ABC8SLF2_9AQUA</name>
<protein>
    <submittedName>
        <fullName evidence="2">Uncharacterized protein</fullName>
    </submittedName>
</protein>
<dbReference type="EMBL" id="CAUOFW020003092">
    <property type="protein sequence ID" value="CAK9158013.1"/>
    <property type="molecule type" value="Genomic_DNA"/>
</dbReference>
<evidence type="ECO:0000313" key="3">
    <source>
        <dbReference type="Proteomes" id="UP001642360"/>
    </source>
</evidence>
<reference evidence="2 3" key="1">
    <citation type="submission" date="2024-02" db="EMBL/GenBank/DDBJ databases">
        <authorList>
            <person name="Vignale AGUSTIN F."/>
            <person name="Sosa J E."/>
            <person name="Modenutti C."/>
        </authorList>
    </citation>
    <scope>NUCLEOTIDE SEQUENCE [LARGE SCALE GENOMIC DNA]</scope>
</reference>
<dbReference type="Proteomes" id="UP001642360">
    <property type="component" value="Unassembled WGS sequence"/>
</dbReference>
<dbReference type="PANTHER" id="PTHR12124:SF68">
    <property type="entry name" value="PROTEIN RRP6-LIKE 3"/>
    <property type="match status" value="1"/>
</dbReference>
<evidence type="ECO:0000256" key="1">
    <source>
        <dbReference type="SAM" id="MobiDB-lite"/>
    </source>
</evidence>